<proteinExistence type="inferred from homology"/>
<dbReference type="PANTHER" id="PTHR12000">
    <property type="entry name" value="HEMOGLOBINASE FAMILY MEMBER"/>
    <property type="match status" value="1"/>
</dbReference>
<evidence type="ECO:0000256" key="2">
    <source>
        <dbReference type="SAM" id="SignalP"/>
    </source>
</evidence>
<keyword evidence="4" id="KW-1185">Reference proteome</keyword>
<gene>
    <name evidence="3" type="ORF">M9Y10_005758</name>
</gene>
<evidence type="ECO:0000313" key="3">
    <source>
        <dbReference type="EMBL" id="KAK8875589.1"/>
    </source>
</evidence>
<sequence>MLFLLCCFISSKRFALLYCGSSTIWNYRHQADIYTIYRQLLNHGFNKTNIVLYAYDDIATDYSNPFKGQVFHSDDHKINVYPGPDAINYRRSTITAQAFYDAISNLPTSSEDYVFIYYINHGGPGFLGTPENGPDILADELAKSFSVAAERNLYKKCLFFIEACYSGSVAQFLTAPNLAIITAANESEQSNPDNYDIILDNYLSNEFSNRVIKLFDQDSSLKVEEAYNTLKKETKLSHVMYYGDDSIKNLSLSTFIGKLDNTTLELSNNESVIEPIQPRAATEKILRFHAEKSLAGVRTRARLQLIRNKALSERLEIILEMLVRHLDPLNLDQIMHDTESKFTKTFFSVLPIFMKKVGEINPDDYGRLSVIKALAARHSADYIIQGINNVII</sequence>
<comment type="caution">
    <text evidence="3">The sequence shown here is derived from an EMBL/GenBank/DDBJ whole genome shotgun (WGS) entry which is preliminary data.</text>
</comment>
<comment type="similarity">
    <text evidence="1">Belongs to the peptidase C13 family.</text>
</comment>
<reference evidence="3 4" key="1">
    <citation type="submission" date="2024-04" db="EMBL/GenBank/DDBJ databases">
        <title>Tritrichomonas musculus Genome.</title>
        <authorList>
            <person name="Alves-Ferreira E."/>
            <person name="Grigg M."/>
            <person name="Lorenzi H."/>
            <person name="Galac M."/>
        </authorList>
    </citation>
    <scope>NUCLEOTIDE SEQUENCE [LARGE SCALE GENOMIC DNA]</scope>
    <source>
        <strain evidence="3 4">EAF2021</strain>
    </source>
</reference>
<evidence type="ECO:0008006" key="5">
    <source>
        <dbReference type="Google" id="ProtNLM"/>
    </source>
</evidence>
<evidence type="ECO:0000313" key="4">
    <source>
        <dbReference type="Proteomes" id="UP001470230"/>
    </source>
</evidence>
<keyword evidence="2" id="KW-0732">Signal</keyword>
<feature type="signal peptide" evidence="2">
    <location>
        <begin position="1"/>
        <end position="15"/>
    </location>
</feature>
<name>A0ABR2JCQ6_9EUKA</name>
<evidence type="ECO:0000256" key="1">
    <source>
        <dbReference type="ARBA" id="ARBA00009941"/>
    </source>
</evidence>
<dbReference type="PANTHER" id="PTHR12000:SF42">
    <property type="entry name" value="LEGUMAIN"/>
    <property type="match status" value="1"/>
</dbReference>
<dbReference type="Pfam" id="PF01650">
    <property type="entry name" value="Peptidase_C13"/>
    <property type="match status" value="1"/>
</dbReference>
<dbReference type="InterPro" id="IPR001096">
    <property type="entry name" value="Peptidase_C13"/>
</dbReference>
<dbReference type="Proteomes" id="UP001470230">
    <property type="component" value="Unassembled WGS sequence"/>
</dbReference>
<dbReference type="PRINTS" id="PR00776">
    <property type="entry name" value="HEMOGLOBNASE"/>
</dbReference>
<dbReference type="EMBL" id="JAPFFF010000012">
    <property type="protein sequence ID" value="KAK8875589.1"/>
    <property type="molecule type" value="Genomic_DNA"/>
</dbReference>
<dbReference type="Gene3D" id="3.40.50.1460">
    <property type="match status" value="1"/>
</dbReference>
<feature type="chain" id="PRO_5045319234" description="Clan CD, family C13, asparaginyl endopeptidase-like cysteine peptidase" evidence="2">
    <location>
        <begin position="16"/>
        <end position="392"/>
    </location>
</feature>
<protein>
    <recommendedName>
        <fullName evidence="5">Clan CD, family C13, asparaginyl endopeptidase-like cysteine peptidase</fullName>
    </recommendedName>
</protein>
<organism evidence="3 4">
    <name type="scientific">Tritrichomonas musculus</name>
    <dbReference type="NCBI Taxonomy" id="1915356"/>
    <lineage>
        <taxon>Eukaryota</taxon>
        <taxon>Metamonada</taxon>
        <taxon>Parabasalia</taxon>
        <taxon>Tritrichomonadida</taxon>
        <taxon>Tritrichomonadidae</taxon>
        <taxon>Tritrichomonas</taxon>
    </lineage>
</organism>
<accession>A0ABR2JCQ6</accession>